<name>A0A7K3NMH1_9BACT</name>
<sequence>MFKIILLQRWYNLRDSAGEECLYMSAVYPYQNF</sequence>
<accession>A0A7K3NMH1</accession>
<dbReference type="AlphaFoldDB" id="A0A7K3NMH1"/>
<evidence type="ECO:0000313" key="2">
    <source>
        <dbReference type="Proteomes" id="UP000469724"/>
    </source>
</evidence>
<reference evidence="1 2" key="1">
    <citation type="submission" date="2020-02" db="EMBL/GenBank/DDBJ databases">
        <title>Comparative genomics of sulfur disproportionating microorganisms.</title>
        <authorList>
            <person name="Ward L.M."/>
            <person name="Bertran E."/>
            <person name="Johnston D.T."/>
        </authorList>
    </citation>
    <scope>NUCLEOTIDE SEQUENCE [LARGE SCALE GENOMIC DNA]</scope>
    <source>
        <strain evidence="1 2">DSM 3696</strain>
    </source>
</reference>
<dbReference type="EMBL" id="JAAGRQ010000046">
    <property type="protein sequence ID" value="NDY57391.1"/>
    <property type="molecule type" value="Genomic_DNA"/>
</dbReference>
<dbReference type="Proteomes" id="UP000469724">
    <property type="component" value="Unassembled WGS sequence"/>
</dbReference>
<proteinExistence type="predicted"/>
<keyword evidence="2" id="KW-1185">Reference proteome</keyword>
<evidence type="ECO:0000313" key="1">
    <source>
        <dbReference type="EMBL" id="NDY57391.1"/>
    </source>
</evidence>
<comment type="caution">
    <text evidence="1">The sequence shown here is derived from an EMBL/GenBank/DDBJ whole genome shotgun (WGS) entry which is preliminary data.</text>
</comment>
<protein>
    <submittedName>
        <fullName evidence="1">Uncharacterized protein</fullName>
    </submittedName>
</protein>
<gene>
    <name evidence="1" type="ORF">G3N56_11625</name>
</gene>
<organism evidence="1 2">
    <name type="scientific">Desulfolutivibrio sulfodismutans</name>
    <dbReference type="NCBI Taxonomy" id="63561"/>
    <lineage>
        <taxon>Bacteria</taxon>
        <taxon>Pseudomonadati</taxon>
        <taxon>Thermodesulfobacteriota</taxon>
        <taxon>Desulfovibrionia</taxon>
        <taxon>Desulfovibrionales</taxon>
        <taxon>Desulfovibrionaceae</taxon>
        <taxon>Desulfolutivibrio</taxon>
    </lineage>
</organism>